<dbReference type="GO" id="GO:0008081">
    <property type="term" value="F:phosphoric diester hydrolase activity"/>
    <property type="evidence" value="ECO:0007669"/>
    <property type="project" value="TreeGrafter"/>
</dbReference>
<sequence>MRNNPVIYVCVKPPGLHHWGDFHELRLIIEHVTDRTRVGVVWTPAPPMPQGYDLSTEEGFQELLDDFERIIGWQFLRGLHLKDSKGKWATILTPRSIGKGNPSDGRAPAVINCDISTTPPPGAPGPQMGGGRCPEKYRMHPFFQMGNDPRGPHSSLCLPSFNFLNLTGIPCLGVRESPDGGQVGKGSLFPHPPEAPQSDFFPFPRAPLWEVQQPLSPPSGCRGKRVFPAPRETSCGPKRAPPPKKQKNFGAAGVFGGNMHLLGYKVGGSSTRRRKGNGVEFLKTLE</sequence>
<dbReference type="GO" id="GO:0003906">
    <property type="term" value="F:DNA-(apurinic or apyrimidinic site) endonuclease activity"/>
    <property type="evidence" value="ECO:0007669"/>
    <property type="project" value="TreeGrafter"/>
</dbReference>
<dbReference type="AlphaFoldDB" id="A0A8J5CRU5"/>
<gene>
    <name evidence="2" type="primary">nfo</name>
    <name evidence="2" type="ORF">GWK47_049172</name>
</gene>
<evidence type="ECO:0000256" key="1">
    <source>
        <dbReference type="SAM" id="MobiDB-lite"/>
    </source>
</evidence>
<dbReference type="SUPFAM" id="SSF51658">
    <property type="entry name" value="Xylose isomerase-like"/>
    <property type="match status" value="1"/>
</dbReference>
<keyword evidence="2" id="KW-0540">Nuclease</keyword>
<dbReference type="OrthoDB" id="7663182at2759"/>
<dbReference type="EMBL" id="JACEEZ010013468">
    <property type="protein sequence ID" value="KAG0720094.1"/>
    <property type="molecule type" value="Genomic_DNA"/>
</dbReference>
<organism evidence="2 3">
    <name type="scientific">Chionoecetes opilio</name>
    <name type="common">Atlantic snow crab</name>
    <name type="synonym">Cancer opilio</name>
    <dbReference type="NCBI Taxonomy" id="41210"/>
    <lineage>
        <taxon>Eukaryota</taxon>
        <taxon>Metazoa</taxon>
        <taxon>Ecdysozoa</taxon>
        <taxon>Arthropoda</taxon>
        <taxon>Crustacea</taxon>
        <taxon>Multicrustacea</taxon>
        <taxon>Malacostraca</taxon>
        <taxon>Eumalacostraca</taxon>
        <taxon>Eucarida</taxon>
        <taxon>Decapoda</taxon>
        <taxon>Pleocyemata</taxon>
        <taxon>Brachyura</taxon>
        <taxon>Eubrachyura</taxon>
        <taxon>Majoidea</taxon>
        <taxon>Majidae</taxon>
        <taxon>Chionoecetes</taxon>
    </lineage>
</organism>
<dbReference type="GO" id="GO:0005634">
    <property type="term" value="C:nucleus"/>
    <property type="evidence" value="ECO:0007669"/>
    <property type="project" value="TreeGrafter"/>
</dbReference>
<dbReference type="GO" id="GO:0003677">
    <property type="term" value="F:DNA binding"/>
    <property type="evidence" value="ECO:0007669"/>
    <property type="project" value="InterPro"/>
</dbReference>
<dbReference type="Gene3D" id="3.20.20.150">
    <property type="entry name" value="Divalent-metal-dependent TIM barrel enzymes"/>
    <property type="match status" value="1"/>
</dbReference>
<dbReference type="GO" id="GO:0005739">
    <property type="term" value="C:mitochondrion"/>
    <property type="evidence" value="ECO:0007669"/>
    <property type="project" value="TreeGrafter"/>
</dbReference>
<name>A0A8J5CRU5_CHIOP</name>
<keyword evidence="2" id="KW-0378">Hydrolase</keyword>
<reference evidence="2" key="1">
    <citation type="submission" date="2020-07" db="EMBL/GenBank/DDBJ databases">
        <title>The High-quality genome of the commercially important snow crab, Chionoecetes opilio.</title>
        <authorList>
            <person name="Jeong J.-H."/>
            <person name="Ryu S."/>
        </authorList>
    </citation>
    <scope>NUCLEOTIDE SEQUENCE</scope>
    <source>
        <strain evidence="2">MADBK_172401_WGS</strain>
        <tissue evidence="2">Digestive gland</tissue>
    </source>
</reference>
<dbReference type="PANTHER" id="PTHR21445">
    <property type="entry name" value="ENDONUCLEASE IV ENDODEOXYRIBONUCLEASE IV"/>
    <property type="match status" value="1"/>
</dbReference>
<accession>A0A8J5CRU5</accession>
<dbReference type="InterPro" id="IPR001719">
    <property type="entry name" value="AP_endonuc_2"/>
</dbReference>
<proteinExistence type="predicted"/>
<dbReference type="Proteomes" id="UP000770661">
    <property type="component" value="Unassembled WGS sequence"/>
</dbReference>
<dbReference type="GO" id="GO:0008270">
    <property type="term" value="F:zinc ion binding"/>
    <property type="evidence" value="ECO:0007669"/>
    <property type="project" value="InterPro"/>
</dbReference>
<protein>
    <submittedName>
        <fullName evidence="2">Putative endonuclease 4</fullName>
    </submittedName>
</protein>
<evidence type="ECO:0000313" key="2">
    <source>
        <dbReference type="EMBL" id="KAG0720094.1"/>
    </source>
</evidence>
<dbReference type="GO" id="GO:0006284">
    <property type="term" value="P:base-excision repair"/>
    <property type="evidence" value="ECO:0007669"/>
    <property type="project" value="TreeGrafter"/>
</dbReference>
<keyword evidence="2" id="KW-0255">Endonuclease</keyword>
<dbReference type="PANTHER" id="PTHR21445:SF0">
    <property type="entry name" value="APURINIC-APYRIMIDINIC ENDONUCLEASE"/>
    <property type="match status" value="1"/>
</dbReference>
<feature type="region of interest" description="Disordered" evidence="1">
    <location>
        <begin position="266"/>
        <end position="286"/>
    </location>
</feature>
<dbReference type="InterPro" id="IPR036237">
    <property type="entry name" value="Xyl_isomerase-like_sf"/>
</dbReference>
<keyword evidence="3" id="KW-1185">Reference proteome</keyword>
<evidence type="ECO:0000313" key="3">
    <source>
        <dbReference type="Proteomes" id="UP000770661"/>
    </source>
</evidence>
<comment type="caution">
    <text evidence="2">The sequence shown here is derived from an EMBL/GenBank/DDBJ whole genome shotgun (WGS) entry which is preliminary data.</text>
</comment>